<keyword evidence="3" id="KW-0808">Transferase</keyword>
<dbReference type="SFLD" id="SFLDG01123">
    <property type="entry name" value="methyltransferase_(Class_B)"/>
    <property type="match status" value="1"/>
</dbReference>
<evidence type="ECO:0000256" key="3">
    <source>
        <dbReference type="ARBA" id="ARBA00022679"/>
    </source>
</evidence>
<dbReference type="SUPFAM" id="SSF102114">
    <property type="entry name" value="Radical SAM enzymes"/>
    <property type="match status" value="1"/>
</dbReference>
<evidence type="ECO:0000313" key="10">
    <source>
        <dbReference type="EMBL" id="HGH60702.1"/>
    </source>
</evidence>
<dbReference type="Pfam" id="PF04055">
    <property type="entry name" value="Radical_SAM"/>
    <property type="match status" value="1"/>
</dbReference>
<dbReference type="InterPro" id="IPR007197">
    <property type="entry name" value="rSAM"/>
</dbReference>
<evidence type="ECO:0000256" key="6">
    <source>
        <dbReference type="ARBA" id="ARBA00023004"/>
    </source>
</evidence>
<dbReference type="SFLD" id="SFLDS00029">
    <property type="entry name" value="Radical_SAM"/>
    <property type="match status" value="1"/>
</dbReference>
<dbReference type="InterPro" id="IPR058240">
    <property type="entry name" value="rSAM_sf"/>
</dbReference>
<keyword evidence="5" id="KW-0479">Metal-binding</keyword>
<dbReference type="GO" id="GO:0051539">
    <property type="term" value="F:4 iron, 4 sulfur cluster binding"/>
    <property type="evidence" value="ECO:0007669"/>
    <property type="project" value="UniProtKB-KW"/>
</dbReference>
<comment type="caution">
    <text evidence="10">The sequence shown here is derived from an EMBL/GenBank/DDBJ whole genome shotgun (WGS) entry which is preliminary data.</text>
</comment>
<dbReference type="Gene3D" id="3.80.30.20">
    <property type="entry name" value="tm_1862 like domain"/>
    <property type="match status" value="1"/>
</dbReference>
<name>A0A7C4ARM9_9BACT</name>
<dbReference type="SMART" id="SM00729">
    <property type="entry name" value="Elp3"/>
    <property type="match status" value="1"/>
</dbReference>
<keyword evidence="4" id="KW-0949">S-adenosyl-L-methionine</keyword>
<dbReference type="PANTHER" id="PTHR43409">
    <property type="entry name" value="ANAEROBIC MAGNESIUM-PROTOPORPHYRIN IX MONOMETHYL ESTER CYCLASE-RELATED"/>
    <property type="match status" value="1"/>
</dbReference>
<dbReference type="AlphaFoldDB" id="A0A7C4ARM9"/>
<keyword evidence="7" id="KW-0411">Iron-sulfur</keyword>
<evidence type="ECO:0000256" key="7">
    <source>
        <dbReference type="ARBA" id="ARBA00023014"/>
    </source>
</evidence>
<protein>
    <submittedName>
        <fullName evidence="10">B12-binding domain-containing radical SAM protein</fullName>
    </submittedName>
</protein>
<evidence type="ECO:0000256" key="2">
    <source>
        <dbReference type="ARBA" id="ARBA00022603"/>
    </source>
</evidence>
<dbReference type="GO" id="GO:0003824">
    <property type="term" value="F:catalytic activity"/>
    <property type="evidence" value="ECO:0007669"/>
    <property type="project" value="InterPro"/>
</dbReference>
<dbReference type="EMBL" id="DTGT01000164">
    <property type="protein sequence ID" value="HGH60702.1"/>
    <property type="molecule type" value="Genomic_DNA"/>
</dbReference>
<dbReference type="SFLD" id="SFLDG01082">
    <property type="entry name" value="B12-binding_domain_containing"/>
    <property type="match status" value="1"/>
</dbReference>
<dbReference type="PROSITE" id="PS51332">
    <property type="entry name" value="B12_BINDING"/>
    <property type="match status" value="1"/>
</dbReference>
<evidence type="ECO:0000259" key="9">
    <source>
        <dbReference type="PROSITE" id="PS51918"/>
    </source>
</evidence>
<evidence type="ECO:0000256" key="1">
    <source>
        <dbReference type="ARBA" id="ARBA00001966"/>
    </source>
</evidence>
<dbReference type="InterPro" id="IPR023404">
    <property type="entry name" value="rSAM_horseshoe"/>
</dbReference>
<sequence>MSALYKHALCLHPYFRDSHSGSLGLAIFPPVGLEYIAAALKGIVERVTFVDLRLPGPLREPAALQSFIAQNIDLLCISINWEYHFLEVCQLVNTLPRDVVTVVGGKQATDNVEAIFEACPNVDIVVRGEGEESIVEIAQGRTLKLIKGISYRSKDGVVHNPNRPLPEVDVYRFPDRNLRSQRYHMNIGGYALRGQEFDIILTSRGCPYNCKFCTFNLNPLGQKRNYSARSIDSVMEELRQVTAQIVLIADENFFVNPRRAKQICDRITAEGLQKSFIVQSRIEIYQHPDVLESAARAGIKVFLLGIESPQDRILEQFNKGFDTAKLREAFQTFRKYPFYYHGYFIYGNVGETEDEMLQIPTFARELGLDSITYQKLRIEKYSPLRELVESAPDYYIGDDTIVYSYKLGRKGLKKISRQITRRFYTPWQLLKITRKLVRLGVVNNKNFQWLVILFPFLMASALSRKIAKKAERSRWFVKLLPRRAES</sequence>
<reference evidence="10" key="1">
    <citation type="journal article" date="2020" name="mSystems">
        <title>Genome- and Community-Level Interaction Insights into Carbon Utilization and Element Cycling Functions of Hydrothermarchaeota in Hydrothermal Sediment.</title>
        <authorList>
            <person name="Zhou Z."/>
            <person name="Liu Y."/>
            <person name="Xu W."/>
            <person name="Pan J."/>
            <person name="Luo Z.H."/>
            <person name="Li M."/>
        </authorList>
    </citation>
    <scope>NUCLEOTIDE SEQUENCE [LARGE SCALE GENOMIC DNA]</scope>
    <source>
        <strain evidence="10">SpSt-769</strain>
    </source>
</reference>
<evidence type="ECO:0000259" key="8">
    <source>
        <dbReference type="PROSITE" id="PS51332"/>
    </source>
</evidence>
<comment type="cofactor">
    <cofactor evidence="1">
        <name>[4Fe-4S] cluster</name>
        <dbReference type="ChEBI" id="CHEBI:49883"/>
    </cofactor>
</comment>
<keyword evidence="6" id="KW-0408">Iron</keyword>
<dbReference type="Pfam" id="PF02310">
    <property type="entry name" value="B12-binding"/>
    <property type="match status" value="1"/>
</dbReference>
<dbReference type="InterPro" id="IPR051198">
    <property type="entry name" value="BchE-like"/>
</dbReference>
<feature type="domain" description="B12-binding" evidence="8">
    <location>
        <begin position="6"/>
        <end position="148"/>
    </location>
</feature>
<dbReference type="GO" id="GO:0046872">
    <property type="term" value="F:metal ion binding"/>
    <property type="evidence" value="ECO:0007669"/>
    <property type="project" value="UniProtKB-KW"/>
</dbReference>
<organism evidence="10">
    <name type="scientific">Desulfomonile tiedjei</name>
    <dbReference type="NCBI Taxonomy" id="2358"/>
    <lineage>
        <taxon>Bacteria</taxon>
        <taxon>Pseudomonadati</taxon>
        <taxon>Thermodesulfobacteriota</taxon>
        <taxon>Desulfomonilia</taxon>
        <taxon>Desulfomonilales</taxon>
        <taxon>Desulfomonilaceae</taxon>
        <taxon>Desulfomonile</taxon>
    </lineage>
</organism>
<dbReference type="InterPro" id="IPR006638">
    <property type="entry name" value="Elp3/MiaA/NifB-like_rSAM"/>
</dbReference>
<dbReference type="GO" id="GO:0031419">
    <property type="term" value="F:cobalamin binding"/>
    <property type="evidence" value="ECO:0007669"/>
    <property type="project" value="InterPro"/>
</dbReference>
<dbReference type="PANTHER" id="PTHR43409:SF7">
    <property type="entry name" value="BLL1977 PROTEIN"/>
    <property type="match status" value="1"/>
</dbReference>
<dbReference type="InterPro" id="IPR006158">
    <property type="entry name" value="Cobalamin-bd"/>
</dbReference>
<dbReference type="PROSITE" id="PS51918">
    <property type="entry name" value="RADICAL_SAM"/>
    <property type="match status" value="1"/>
</dbReference>
<gene>
    <name evidence="10" type="ORF">ENV54_05320</name>
</gene>
<feature type="domain" description="Radical SAM core" evidence="9">
    <location>
        <begin position="192"/>
        <end position="422"/>
    </location>
</feature>
<accession>A0A7C4ARM9</accession>
<evidence type="ECO:0000256" key="4">
    <source>
        <dbReference type="ARBA" id="ARBA00022691"/>
    </source>
</evidence>
<proteinExistence type="predicted"/>
<keyword evidence="2" id="KW-0489">Methyltransferase</keyword>
<dbReference type="Gene3D" id="3.40.50.280">
    <property type="entry name" value="Cobalamin-binding domain"/>
    <property type="match status" value="1"/>
</dbReference>
<dbReference type="InterPro" id="IPR034466">
    <property type="entry name" value="Methyltransferase_Class_B"/>
</dbReference>
<evidence type="ECO:0000256" key="5">
    <source>
        <dbReference type="ARBA" id="ARBA00022723"/>
    </source>
</evidence>